<dbReference type="PANTHER" id="PTHR43380:SF1">
    <property type="entry name" value="2-OXOISOVALERATE DEHYDROGENASE SUBUNIT ALPHA, MITOCHONDRIAL"/>
    <property type="match status" value="1"/>
</dbReference>
<evidence type="ECO:0000256" key="1">
    <source>
        <dbReference type="ARBA" id="ARBA00023002"/>
    </source>
</evidence>
<dbReference type="InterPro" id="IPR050771">
    <property type="entry name" value="Alpha-ketoacid_DH_E1_comp"/>
</dbReference>
<dbReference type="Gene3D" id="3.40.50.970">
    <property type="match status" value="1"/>
</dbReference>
<keyword evidence="1" id="KW-0560">Oxidoreductase</keyword>
<organism evidence="3">
    <name type="scientific">marine sediment metagenome</name>
    <dbReference type="NCBI Taxonomy" id="412755"/>
    <lineage>
        <taxon>unclassified sequences</taxon>
        <taxon>metagenomes</taxon>
        <taxon>ecological metagenomes</taxon>
    </lineage>
</organism>
<dbReference type="PANTHER" id="PTHR43380">
    <property type="entry name" value="2-OXOISOVALERATE DEHYDROGENASE SUBUNIT ALPHA, MITOCHONDRIAL"/>
    <property type="match status" value="1"/>
</dbReference>
<evidence type="ECO:0000313" key="3">
    <source>
        <dbReference type="EMBL" id="KKK51792.1"/>
    </source>
</evidence>
<feature type="non-terminal residue" evidence="3">
    <location>
        <position position="217"/>
    </location>
</feature>
<reference evidence="3" key="1">
    <citation type="journal article" date="2015" name="Nature">
        <title>Complex archaea that bridge the gap between prokaryotes and eukaryotes.</title>
        <authorList>
            <person name="Spang A."/>
            <person name="Saw J.H."/>
            <person name="Jorgensen S.L."/>
            <person name="Zaremba-Niedzwiedzka K."/>
            <person name="Martijn J."/>
            <person name="Lind A.E."/>
            <person name="van Eijk R."/>
            <person name="Schleper C."/>
            <person name="Guy L."/>
            <person name="Ettema T.J."/>
        </authorList>
    </citation>
    <scope>NUCLEOTIDE SEQUENCE</scope>
</reference>
<dbReference type="Pfam" id="PF00676">
    <property type="entry name" value="E1_dh"/>
    <property type="match status" value="1"/>
</dbReference>
<dbReference type="InterPro" id="IPR029061">
    <property type="entry name" value="THDP-binding"/>
</dbReference>
<sequence>MGKAPFTYSGEGHEAAQVGSAYALVPGNDWIFPYYRDIAVALTVGMTARDALLSFFARGEDISSGGRNMPSHFSHPGLRIVAEGAPVATQIPHAVGVAFASKLRGLDEVSMTWFGDGATSKGDCHEAMNFAGVHRLPVVFVCEHNQYAISVHWTKQMAVENVAVRAQGYGFPGVTVDGNDVLAVYRAAREATEKARRGDGPTFIEAKTYRLVPHTSD</sequence>
<dbReference type="EMBL" id="LAZR01067336">
    <property type="protein sequence ID" value="KKK51792.1"/>
    <property type="molecule type" value="Genomic_DNA"/>
</dbReference>
<accession>A0A0F8W4Y6</accession>
<proteinExistence type="predicted"/>
<evidence type="ECO:0000259" key="2">
    <source>
        <dbReference type="Pfam" id="PF00676"/>
    </source>
</evidence>
<gene>
    <name evidence="3" type="ORF">LCGC14_3111390</name>
</gene>
<protein>
    <recommendedName>
        <fullName evidence="2">Dehydrogenase E1 component domain-containing protein</fullName>
    </recommendedName>
</protein>
<dbReference type="AlphaFoldDB" id="A0A0F8W4Y6"/>
<dbReference type="GO" id="GO:0009083">
    <property type="term" value="P:branched-chain amino acid catabolic process"/>
    <property type="evidence" value="ECO:0007669"/>
    <property type="project" value="TreeGrafter"/>
</dbReference>
<comment type="caution">
    <text evidence="3">The sequence shown here is derived from an EMBL/GenBank/DDBJ whole genome shotgun (WGS) entry which is preliminary data.</text>
</comment>
<dbReference type="CDD" id="cd02000">
    <property type="entry name" value="TPP_E1_PDC_ADC_BCADC"/>
    <property type="match status" value="1"/>
</dbReference>
<name>A0A0F8W4Y6_9ZZZZ</name>
<feature type="domain" description="Dehydrogenase E1 component" evidence="2">
    <location>
        <begin position="3"/>
        <end position="216"/>
    </location>
</feature>
<dbReference type="SUPFAM" id="SSF52518">
    <property type="entry name" value="Thiamin diphosphate-binding fold (THDP-binding)"/>
    <property type="match status" value="1"/>
</dbReference>
<dbReference type="InterPro" id="IPR001017">
    <property type="entry name" value="DH_E1"/>
</dbReference>
<dbReference type="GO" id="GO:0016624">
    <property type="term" value="F:oxidoreductase activity, acting on the aldehyde or oxo group of donors, disulfide as acceptor"/>
    <property type="evidence" value="ECO:0007669"/>
    <property type="project" value="InterPro"/>
</dbReference>